<organism evidence="1 2">
    <name type="scientific">Pseudomonas marginalis</name>
    <name type="common">Pseudomonas panacis</name>
    <dbReference type="NCBI Taxonomy" id="298"/>
    <lineage>
        <taxon>Bacteria</taxon>
        <taxon>Pseudomonadati</taxon>
        <taxon>Pseudomonadota</taxon>
        <taxon>Gammaproteobacteria</taxon>
        <taxon>Pseudomonadales</taxon>
        <taxon>Pseudomonadaceae</taxon>
        <taxon>Pseudomonas</taxon>
    </lineage>
</organism>
<comment type="caution">
    <text evidence="1">The sequence shown here is derived from an EMBL/GenBank/DDBJ whole genome shotgun (WGS) entry which is preliminary data.</text>
</comment>
<evidence type="ECO:0000313" key="2">
    <source>
        <dbReference type="Proteomes" id="UP000316123"/>
    </source>
</evidence>
<dbReference type="OrthoDB" id="7864018at2"/>
<reference evidence="1 2" key="1">
    <citation type="submission" date="2019-06" db="EMBL/GenBank/DDBJ databases">
        <title>Pseudomonas bimorpha sp. nov. isolated from bovine raw milk and skim milk concentrate.</title>
        <authorList>
            <person name="Hofmann K."/>
            <person name="Huptas C."/>
            <person name="Doll E."/>
            <person name="Scherer S."/>
            <person name="Wenning M."/>
        </authorList>
    </citation>
    <scope>NUCLEOTIDE SEQUENCE [LARGE SCALE GENOMIC DNA]</scope>
    <source>
        <strain evidence="1 2">DSM 13124</strain>
    </source>
</reference>
<accession>A0A9X9FWJ2</accession>
<dbReference type="InterPro" id="IPR025332">
    <property type="entry name" value="DUF4238"/>
</dbReference>
<dbReference type="Proteomes" id="UP000316123">
    <property type="component" value="Unassembled WGS sequence"/>
</dbReference>
<name>A0A9X9FWJ2_PSEMA</name>
<dbReference type="EMBL" id="VFEQ01000015">
    <property type="protein sequence ID" value="TWR55595.1"/>
    <property type="molecule type" value="Genomic_DNA"/>
</dbReference>
<sequence>MRLESGGALGEHKAMDNFDTLTAKPWLSGPTRQHFVPRFYLEGFSSSGWLSVFDRVSGKLRKQRPKNVAVVSNLYTFEDKYDRKRFDLEVLFSQIESAAAPILKSLTEGKRISAEQRETFAVFIGLAAVRTPAAIAETSGVYEEFVKANSFLTMTDEEKIFNDLVNMKGVDADHSLLREQAGRLAKMAREGTYDVQIDKGYARSRSLKVMETIARAILTRDWMILHAASEEQFFLTSDSPVILLPTSTAARNHPIGYSSPHAQVLLPLSSKSALVASGTLGRTGHCNVETEKLHRFNLAVAEHCHKHVFGADEMLLESITTELGLAGTVWKPKMTVKIERFMRSDGSTSSGATVTRKGI</sequence>
<proteinExistence type="predicted"/>
<dbReference type="AlphaFoldDB" id="A0A9X9FWJ2"/>
<protein>
    <submittedName>
        <fullName evidence="1">DUF4238 domain-containing protein</fullName>
    </submittedName>
</protein>
<dbReference type="Pfam" id="PF14022">
    <property type="entry name" value="DUF4238"/>
    <property type="match status" value="1"/>
</dbReference>
<evidence type="ECO:0000313" key="1">
    <source>
        <dbReference type="EMBL" id="TWR55595.1"/>
    </source>
</evidence>
<gene>
    <name evidence="1" type="ORF">FIV41_20985</name>
</gene>